<keyword evidence="3" id="KW-0418">Kinase</keyword>
<dbReference type="InterPro" id="IPR012893">
    <property type="entry name" value="HipA-like_C"/>
</dbReference>
<dbReference type="Proteomes" id="UP001059836">
    <property type="component" value="Chromosome"/>
</dbReference>
<organism evidence="6 7">
    <name type="scientific">Gordonia pseudamarae</name>
    <dbReference type="NCBI Taxonomy" id="2831662"/>
    <lineage>
        <taxon>Bacteria</taxon>
        <taxon>Bacillati</taxon>
        <taxon>Actinomycetota</taxon>
        <taxon>Actinomycetes</taxon>
        <taxon>Mycobacteriales</taxon>
        <taxon>Gordoniaceae</taxon>
        <taxon>Gordonia</taxon>
    </lineage>
</organism>
<evidence type="ECO:0000256" key="2">
    <source>
        <dbReference type="ARBA" id="ARBA00022679"/>
    </source>
</evidence>
<dbReference type="Pfam" id="PF07804">
    <property type="entry name" value="HipA_C"/>
    <property type="match status" value="1"/>
</dbReference>
<reference evidence="6" key="1">
    <citation type="journal article" date="2021" name="Nat. Microbiol.">
        <title>Cocultivation of an ultrasmall environmental parasitic bacterium with lytic ability against bacteria associated with wastewater foams.</title>
        <authorList>
            <person name="Batinovic S."/>
            <person name="Rose J.J.A."/>
            <person name="Ratcliffe J."/>
            <person name="Seviour R.J."/>
            <person name="Petrovski S."/>
        </authorList>
    </citation>
    <scope>NUCLEOTIDE SEQUENCE</scope>
    <source>
        <strain evidence="6">CON9</strain>
    </source>
</reference>
<evidence type="ECO:0000256" key="1">
    <source>
        <dbReference type="ARBA" id="ARBA00010164"/>
    </source>
</evidence>
<dbReference type="Pfam" id="PF13657">
    <property type="entry name" value="Couple_hipA"/>
    <property type="match status" value="1"/>
</dbReference>
<feature type="domain" description="HipA-like C-terminal" evidence="4">
    <location>
        <begin position="175"/>
        <end position="380"/>
    </location>
</feature>
<dbReference type="PANTHER" id="PTHR37419">
    <property type="entry name" value="SERINE/THREONINE-PROTEIN KINASE TOXIN HIPA"/>
    <property type="match status" value="1"/>
</dbReference>
<evidence type="ECO:0000259" key="5">
    <source>
        <dbReference type="Pfam" id="PF13657"/>
    </source>
</evidence>
<keyword evidence="2" id="KW-0808">Transferase</keyword>
<proteinExistence type="inferred from homology"/>
<evidence type="ECO:0000313" key="7">
    <source>
        <dbReference type="Proteomes" id="UP001059836"/>
    </source>
</evidence>
<dbReference type="PANTHER" id="PTHR37419:SF8">
    <property type="entry name" value="TOXIN YJJJ"/>
    <property type="match status" value="1"/>
</dbReference>
<name>A0ABX6IHZ6_9ACTN</name>
<feature type="domain" description="HipA N-terminal subdomain 1" evidence="5">
    <location>
        <begin position="22"/>
        <end position="96"/>
    </location>
</feature>
<dbReference type="InterPro" id="IPR052028">
    <property type="entry name" value="HipA_Ser/Thr_kinase"/>
</dbReference>
<evidence type="ECO:0000256" key="3">
    <source>
        <dbReference type="ARBA" id="ARBA00022777"/>
    </source>
</evidence>
<protein>
    <submittedName>
        <fullName evidence="6">Type II toxin-antitoxin system HipA family toxin</fullName>
    </submittedName>
</protein>
<comment type="similarity">
    <text evidence="1">Belongs to the HipA Ser/Thr kinase family.</text>
</comment>
<sequence>MTDLDVFVDVGGDPVRAGVAYFTPRRSGVATTFTYDPTYLADATAADLEPGLPRVGGQQYVDGLPGAFADSSPDRWGRNLIDKRRRAAQRETPQRLPAATAIDYLVGVSDITRQGGLRFTGRDDPDGFLAPGHDVPKLVSLPALLDAADHVVRSGAHTAGDLDAVKSLLDAGSGSLGGARPKASVRADDGRLLIAKFPHQGDEWDVMAWEKTALDLAEAAGITVPPRRLTKVGPRSVLLLERFDRSGSTRIGYISAMTLLGARDGDERDYADIAEALPAYGASVRRDLAELFRRVVFNVAIHNTDDHLRNHGFLRAKGGWSLSPVFDVNPEPDLGKRRVTGIVGSVDDEPAALAAFADECRLTPEQARAQVREVVAAVAAWREVSARNGIGPGEAGLFAEVVDHGLARLEGA</sequence>
<accession>A0ABX6IHZ6</accession>
<dbReference type="Gene3D" id="1.10.1070.20">
    <property type="match status" value="1"/>
</dbReference>
<evidence type="ECO:0000259" key="4">
    <source>
        <dbReference type="Pfam" id="PF07804"/>
    </source>
</evidence>
<dbReference type="InterPro" id="IPR017508">
    <property type="entry name" value="HipA_N1"/>
</dbReference>
<keyword evidence="7" id="KW-1185">Reference proteome</keyword>
<dbReference type="RefSeq" id="WP_213243352.1">
    <property type="nucleotide sequence ID" value="NZ_CP045806.1"/>
</dbReference>
<evidence type="ECO:0000313" key="6">
    <source>
        <dbReference type="EMBL" id="QHN35494.1"/>
    </source>
</evidence>
<dbReference type="EMBL" id="CP045809">
    <property type="protein sequence ID" value="QHN35494.1"/>
    <property type="molecule type" value="Genomic_DNA"/>
</dbReference>
<gene>
    <name evidence="6" type="ORF">GII31_11985</name>
</gene>